<evidence type="ECO:0000313" key="1">
    <source>
        <dbReference type="EMBL" id="GGE31582.1"/>
    </source>
</evidence>
<reference evidence="1" key="2">
    <citation type="submission" date="2020-09" db="EMBL/GenBank/DDBJ databases">
        <authorList>
            <person name="Sun Q."/>
            <person name="Zhou Y."/>
        </authorList>
    </citation>
    <scope>NUCLEOTIDE SEQUENCE</scope>
    <source>
        <strain evidence="1">CGMCC 1.15371</strain>
    </source>
</reference>
<dbReference type="AlphaFoldDB" id="A0A8J2YFC1"/>
<gene>
    <name evidence="1" type="ORF">GCM10011391_07830</name>
</gene>
<proteinExistence type="predicted"/>
<dbReference type="EMBL" id="BMIR01000002">
    <property type="protein sequence ID" value="GGE31582.1"/>
    <property type="molecule type" value="Genomic_DNA"/>
</dbReference>
<comment type="caution">
    <text evidence="1">The sequence shown here is derived from an EMBL/GenBank/DDBJ whole genome shotgun (WGS) entry which is preliminary data.</text>
</comment>
<dbReference type="RefSeq" id="WP_188689431.1">
    <property type="nucleotide sequence ID" value="NZ_BMIR01000002.1"/>
</dbReference>
<evidence type="ECO:0008006" key="3">
    <source>
        <dbReference type="Google" id="ProtNLM"/>
    </source>
</evidence>
<protein>
    <recommendedName>
        <fullName evidence="3">Histone deacetylase</fullName>
    </recommendedName>
</protein>
<dbReference type="Gene3D" id="3.10.490.10">
    <property type="entry name" value="Gamma-glutamyl cyclotransferase-like"/>
    <property type="match status" value="1"/>
</dbReference>
<organism evidence="1 2">
    <name type="scientific">Pullulanibacillus camelliae</name>
    <dbReference type="NCBI Taxonomy" id="1707096"/>
    <lineage>
        <taxon>Bacteria</taxon>
        <taxon>Bacillati</taxon>
        <taxon>Bacillota</taxon>
        <taxon>Bacilli</taxon>
        <taxon>Bacillales</taxon>
        <taxon>Sporolactobacillaceae</taxon>
        <taxon>Pullulanibacillus</taxon>
    </lineage>
</organism>
<evidence type="ECO:0000313" key="2">
    <source>
        <dbReference type="Proteomes" id="UP000628775"/>
    </source>
</evidence>
<dbReference type="Proteomes" id="UP000628775">
    <property type="component" value="Unassembled WGS sequence"/>
</dbReference>
<accession>A0A8J2YFC1</accession>
<name>A0A8J2YFC1_9BACL</name>
<sequence>MYQQNYVWYASYGSNINRDRFLCYIKGGIPVGSTKMERGCRDQSLPVDEQAFIMHHQLYFAKEAERWNRQGVCFIDLECDQRFKTYSQMYLITRAQFLDVLGQENNMEQVELDLEEVMGKKSKVFRASWYGNILYLGDKGGSPIFTFTTTSPLNREELNRPSSEYLRTIVIGMKKKLGLTQSEIVDYFIDKPGIQGNMDREALEMLVDDAKE</sequence>
<reference evidence="1" key="1">
    <citation type="journal article" date="2014" name="Int. J. Syst. Evol. Microbiol.">
        <title>Complete genome sequence of Corynebacterium casei LMG S-19264T (=DSM 44701T), isolated from a smear-ripened cheese.</title>
        <authorList>
            <consortium name="US DOE Joint Genome Institute (JGI-PGF)"/>
            <person name="Walter F."/>
            <person name="Albersmeier A."/>
            <person name="Kalinowski J."/>
            <person name="Ruckert C."/>
        </authorList>
    </citation>
    <scope>NUCLEOTIDE SEQUENCE</scope>
    <source>
        <strain evidence="1">CGMCC 1.15371</strain>
    </source>
</reference>
<keyword evidence="2" id="KW-1185">Reference proteome</keyword>